<organism evidence="3 4">
    <name type="scientific">Cryobacterium zongtaii</name>
    <dbReference type="NCBI Taxonomy" id="1259217"/>
    <lineage>
        <taxon>Bacteria</taxon>
        <taxon>Bacillati</taxon>
        <taxon>Actinomycetota</taxon>
        <taxon>Actinomycetes</taxon>
        <taxon>Micrococcales</taxon>
        <taxon>Microbacteriaceae</taxon>
        <taxon>Cryobacterium</taxon>
    </lineage>
</organism>
<keyword evidence="2" id="KW-0732">Signal</keyword>
<dbReference type="EMBL" id="PPXD01000005">
    <property type="protein sequence ID" value="POH69034.1"/>
    <property type="molecule type" value="Genomic_DNA"/>
</dbReference>
<protein>
    <recommendedName>
        <fullName evidence="5">Mucin-associated surface protein</fullName>
    </recommendedName>
</protein>
<dbReference type="Proteomes" id="UP000237340">
    <property type="component" value="Unassembled WGS sequence"/>
</dbReference>
<comment type="caution">
    <text evidence="3">The sequence shown here is derived from an EMBL/GenBank/DDBJ whole genome shotgun (WGS) entry which is preliminary data.</text>
</comment>
<feature type="compositionally biased region" description="Basic and acidic residues" evidence="1">
    <location>
        <begin position="174"/>
        <end position="191"/>
    </location>
</feature>
<evidence type="ECO:0008006" key="5">
    <source>
        <dbReference type="Google" id="ProtNLM"/>
    </source>
</evidence>
<accession>A0A2S3ZL05</accession>
<dbReference type="RefSeq" id="WP_103459601.1">
    <property type="nucleotide sequence ID" value="NZ_PPXD01000005.1"/>
</dbReference>
<evidence type="ECO:0000313" key="3">
    <source>
        <dbReference type="EMBL" id="POH69034.1"/>
    </source>
</evidence>
<dbReference type="PROSITE" id="PS51257">
    <property type="entry name" value="PROKAR_LIPOPROTEIN"/>
    <property type="match status" value="1"/>
</dbReference>
<evidence type="ECO:0000256" key="2">
    <source>
        <dbReference type="SAM" id="SignalP"/>
    </source>
</evidence>
<feature type="compositionally biased region" description="Acidic residues" evidence="1">
    <location>
        <begin position="146"/>
        <end position="156"/>
    </location>
</feature>
<sequence length="191" mass="19250">MTATRTIRTRLVLTVAGLGLAGSLLTGCAGTTAALDPAAAADLQDGVLKVTSAAAAGDFLTAQTELGSVQTALTAASAEDAVTAARAAEIQTAIDLVGADLAASIAASTPVEVPVETPTPEPVSTPNEGNDDDDKKDKDKDKKNDEEDSDDSEDIDTPTPSVTPAPAPATPEKPGTDKTGTEACEKKDDCE</sequence>
<feature type="signal peptide" evidence="2">
    <location>
        <begin position="1"/>
        <end position="21"/>
    </location>
</feature>
<feature type="chain" id="PRO_5038456130" description="Mucin-associated surface protein" evidence="2">
    <location>
        <begin position="22"/>
        <end position="191"/>
    </location>
</feature>
<feature type="region of interest" description="Disordered" evidence="1">
    <location>
        <begin position="110"/>
        <end position="191"/>
    </location>
</feature>
<reference evidence="3 4" key="1">
    <citation type="submission" date="2018-01" db="EMBL/GenBank/DDBJ databases">
        <title>Cryobacterium sp. nov., from glaciers in China.</title>
        <authorList>
            <person name="Liu Q."/>
            <person name="Xin Y.-H."/>
        </authorList>
    </citation>
    <scope>NUCLEOTIDE SEQUENCE [LARGE SCALE GENOMIC DNA]</scope>
    <source>
        <strain evidence="3 4">TMN-42</strain>
    </source>
</reference>
<feature type="compositionally biased region" description="Basic and acidic residues" evidence="1">
    <location>
        <begin position="133"/>
        <end position="145"/>
    </location>
</feature>
<gene>
    <name evidence="3" type="ORF">C3B61_03855</name>
</gene>
<feature type="compositionally biased region" description="Pro residues" evidence="1">
    <location>
        <begin position="161"/>
        <end position="171"/>
    </location>
</feature>
<name>A0A2S3ZL05_9MICO</name>
<dbReference type="AlphaFoldDB" id="A0A2S3ZL05"/>
<proteinExistence type="predicted"/>
<evidence type="ECO:0000313" key="4">
    <source>
        <dbReference type="Proteomes" id="UP000237340"/>
    </source>
</evidence>
<evidence type="ECO:0000256" key="1">
    <source>
        <dbReference type="SAM" id="MobiDB-lite"/>
    </source>
</evidence>
<keyword evidence="4" id="KW-1185">Reference proteome</keyword>